<evidence type="ECO:0000313" key="10">
    <source>
        <dbReference type="EMBL" id="AWI34977.1"/>
    </source>
</evidence>
<evidence type="ECO:0000313" key="11">
    <source>
        <dbReference type="Proteomes" id="UP000244890"/>
    </source>
</evidence>
<protein>
    <recommendedName>
        <fullName evidence="3">indole-3-glycerol-phosphate synthase</fullName>
        <ecNumber evidence="3">4.1.1.48</ecNumber>
    </recommendedName>
</protein>
<dbReference type="InterPro" id="IPR011060">
    <property type="entry name" value="RibuloseP-bd_barrel"/>
</dbReference>
<evidence type="ECO:0000256" key="7">
    <source>
        <dbReference type="ARBA" id="ARBA00023141"/>
    </source>
</evidence>
<keyword evidence="6" id="KW-0822">Tryptophan biosynthesis</keyword>
<reference evidence="10 11" key="1">
    <citation type="submission" date="2017-06" db="EMBL/GenBank/DDBJ databases">
        <title>Complete genome of Helicobacter apodemus.</title>
        <authorList>
            <person name="Cho S."/>
        </authorList>
    </citation>
    <scope>NUCLEOTIDE SEQUENCE [LARGE SCALE GENOMIC DNA]</scope>
    <source>
        <strain evidence="11">SNUVETPUB-15-01</strain>
    </source>
</reference>
<dbReference type="InterPro" id="IPR013798">
    <property type="entry name" value="Indole-3-glycerol_P_synth_dom"/>
</dbReference>
<evidence type="ECO:0000256" key="3">
    <source>
        <dbReference type="ARBA" id="ARBA00012362"/>
    </source>
</evidence>
<dbReference type="KEGG" id="had:CDV25_09545"/>
<evidence type="ECO:0000256" key="4">
    <source>
        <dbReference type="ARBA" id="ARBA00022605"/>
    </source>
</evidence>
<dbReference type="GO" id="GO:0000162">
    <property type="term" value="P:L-tryptophan biosynthetic process"/>
    <property type="evidence" value="ECO:0007669"/>
    <property type="project" value="UniProtKB-UniPathway"/>
</dbReference>
<feature type="domain" description="Indole-3-glycerol phosphate synthase" evidence="9">
    <location>
        <begin position="80"/>
        <end position="172"/>
    </location>
</feature>
<organism evidence="10 11">
    <name type="scientific">Helicobacter apodemus</name>
    <dbReference type="NCBI Taxonomy" id="135569"/>
    <lineage>
        <taxon>Bacteria</taxon>
        <taxon>Pseudomonadati</taxon>
        <taxon>Campylobacterota</taxon>
        <taxon>Epsilonproteobacteria</taxon>
        <taxon>Campylobacterales</taxon>
        <taxon>Helicobacteraceae</taxon>
        <taxon>Helicobacter</taxon>
    </lineage>
</organism>
<dbReference type="EC" id="4.1.1.48" evidence="3"/>
<evidence type="ECO:0000256" key="6">
    <source>
        <dbReference type="ARBA" id="ARBA00022822"/>
    </source>
</evidence>
<comment type="pathway">
    <text evidence="2">Amino-acid biosynthesis; L-tryptophan biosynthesis; L-tryptophan from chorismate: step 4/5.</text>
</comment>
<keyword evidence="5" id="KW-0210">Decarboxylase</keyword>
<evidence type="ECO:0000256" key="5">
    <source>
        <dbReference type="ARBA" id="ARBA00022793"/>
    </source>
</evidence>
<dbReference type="InterPro" id="IPR013785">
    <property type="entry name" value="Aldolase_TIM"/>
</dbReference>
<evidence type="ECO:0000256" key="8">
    <source>
        <dbReference type="ARBA" id="ARBA00023239"/>
    </source>
</evidence>
<dbReference type="OrthoDB" id="5322185at2"/>
<dbReference type="Proteomes" id="UP000244890">
    <property type="component" value="Chromosome"/>
</dbReference>
<dbReference type="GO" id="GO:0004640">
    <property type="term" value="F:phosphoribosylanthranilate isomerase activity"/>
    <property type="evidence" value="ECO:0007669"/>
    <property type="project" value="TreeGrafter"/>
</dbReference>
<keyword evidence="8" id="KW-0456">Lyase</keyword>
<dbReference type="SUPFAM" id="SSF51366">
    <property type="entry name" value="Ribulose-phoshate binding barrel"/>
    <property type="match status" value="1"/>
</dbReference>
<proteinExistence type="predicted"/>
<evidence type="ECO:0000256" key="2">
    <source>
        <dbReference type="ARBA" id="ARBA00004696"/>
    </source>
</evidence>
<dbReference type="EMBL" id="CP021886">
    <property type="protein sequence ID" value="AWI34977.1"/>
    <property type="molecule type" value="Genomic_DNA"/>
</dbReference>
<name>A0A2U8FGR2_9HELI</name>
<accession>A0A2U8FGR2</accession>
<evidence type="ECO:0000256" key="1">
    <source>
        <dbReference type="ARBA" id="ARBA00001633"/>
    </source>
</evidence>
<sequence length="200" mass="22848">MEFDLVALQKQIEQKKRNYPQEWLGRSLAYTPYQPRPISESLRKTQTFTPKNLYHLPDSKDFLEIAISKAQHHSALLLDSLENLTYIRRYIHLPLIFNAPIIDTYQILESLVYGADCIALRAAILSQRDLKTLSDFSLKLGLESIFFIHSKEDLTKAIFAGANMLVIEDIDLIPLIPNNKIILAYATSSHKGIDSFILSD</sequence>
<dbReference type="Gene3D" id="3.20.20.70">
    <property type="entry name" value="Aldolase class I"/>
    <property type="match status" value="1"/>
</dbReference>
<dbReference type="AlphaFoldDB" id="A0A2U8FGR2"/>
<dbReference type="Pfam" id="PF00218">
    <property type="entry name" value="IGPS"/>
    <property type="match status" value="1"/>
</dbReference>
<dbReference type="RefSeq" id="WP_108911736.1">
    <property type="nucleotide sequence ID" value="NZ_CP021886.1"/>
</dbReference>
<dbReference type="GO" id="GO:0004425">
    <property type="term" value="F:indole-3-glycerol-phosphate synthase activity"/>
    <property type="evidence" value="ECO:0007669"/>
    <property type="project" value="UniProtKB-EC"/>
</dbReference>
<evidence type="ECO:0000259" key="9">
    <source>
        <dbReference type="Pfam" id="PF00218"/>
    </source>
</evidence>
<comment type="catalytic activity">
    <reaction evidence="1">
        <text>1-(2-carboxyphenylamino)-1-deoxy-D-ribulose 5-phosphate + H(+) = (1S,2R)-1-C-(indol-3-yl)glycerol 3-phosphate + CO2 + H2O</text>
        <dbReference type="Rhea" id="RHEA:23476"/>
        <dbReference type="ChEBI" id="CHEBI:15377"/>
        <dbReference type="ChEBI" id="CHEBI:15378"/>
        <dbReference type="ChEBI" id="CHEBI:16526"/>
        <dbReference type="ChEBI" id="CHEBI:58613"/>
        <dbReference type="ChEBI" id="CHEBI:58866"/>
        <dbReference type="EC" id="4.1.1.48"/>
    </reaction>
</comment>
<dbReference type="PANTHER" id="PTHR22854">
    <property type="entry name" value="TRYPTOPHAN BIOSYNTHESIS PROTEIN"/>
    <property type="match status" value="1"/>
</dbReference>
<dbReference type="PANTHER" id="PTHR22854:SF2">
    <property type="entry name" value="INDOLE-3-GLYCEROL-PHOSPHATE SYNTHASE"/>
    <property type="match status" value="1"/>
</dbReference>
<dbReference type="UniPathway" id="UPA00035">
    <property type="reaction ID" value="UER00043"/>
</dbReference>
<keyword evidence="4" id="KW-0028">Amino-acid biosynthesis</keyword>
<gene>
    <name evidence="10" type="ORF">CDV25_09545</name>
</gene>
<dbReference type="InterPro" id="IPR045186">
    <property type="entry name" value="Indole-3-glycerol_P_synth"/>
</dbReference>
<keyword evidence="7" id="KW-0057">Aromatic amino acid biosynthesis</keyword>